<proteinExistence type="predicted"/>
<dbReference type="KEGG" id="prf:PeribacterA2_0624"/>
<evidence type="ECO:0000313" key="1">
    <source>
        <dbReference type="EMBL" id="ALM13304.1"/>
    </source>
</evidence>
<evidence type="ECO:0000313" key="2">
    <source>
        <dbReference type="Proteomes" id="UP000069135"/>
    </source>
</evidence>
<sequence length="277" mass="30138">MYSILRGVRLQSVSVKGRITLLALATLALFGCTAKDPEPVVPVSGGKSATIVLDSLAAVPKGSARPSGTLGIFIATYLAQGFIMQVDSATQGLQQILMIVRGQEQPLGDETFALLQTLGDILSVDVIDLLNRSNNRIETLDQYTLGLKNAIDNGTRRAGELQTALETLATQKKEQRQTVRDIERAQKEAIAAKDYSTASSKDTELLKAQTALSQTELTEDQTKDAERQLSDLLELAEKRLSAIEKNREILLSGLKITDPQGLKDLGLVQESSRRSFR</sequence>
<accession>A0A0S1SFA3</accession>
<name>A0A0S1SFA3_9BACT</name>
<accession>A0A0S1SWK9</accession>
<organism evidence="1 2">
    <name type="scientific">Candidatus Peribacter riflensis</name>
    <dbReference type="NCBI Taxonomy" id="1735162"/>
    <lineage>
        <taxon>Bacteria</taxon>
        <taxon>Candidatus Peregrinibacteriota</taxon>
        <taxon>Candidatus Peribacteria</taxon>
        <taxon>Candidatus Peribacterales</taxon>
        <taxon>Candidatus Peribacteraceae</taxon>
        <taxon>Candidatus Peribacter</taxon>
    </lineage>
</organism>
<reference evidence="2" key="1">
    <citation type="submission" date="2015-10" db="EMBL/GenBank/DDBJ databases">
        <title>Analysis of five complete genome sequences for members of the class Peribacteria in the recently recognized Peregrinibacteria bacterial phylum.</title>
        <authorList>
            <person name="Anantharaman K."/>
            <person name="Brown C.T."/>
            <person name="Burstein D."/>
            <person name="Castelle C.J."/>
            <person name="Probst A.J."/>
            <person name="Thomas B.C."/>
            <person name="Williams K.H."/>
            <person name="Banfield J.F."/>
        </authorList>
    </citation>
    <scope>NUCLEOTIDE SEQUENCE [LARGE SCALE GENOMIC DNA]</scope>
</reference>
<accession>A0A0S1SKZ2</accession>
<accession>A0A0S1SS82</accession>
<protein>
    <submittedName>
        <fullName evidence="1">Uncharacterized protein</fullName>
    </submittedName>
</protein>
<dbReference type="Proteomes" id="UP000069135">
    <property type="component" value="Chromosome"/>
</dbReference>
<accession>A0A0S1SNI9</accession>
<reference evidence="1 2" key="2">
    <citation type="journal article" date="2016" name="PeerJ">
        <title>Analysis of five complete genome sequences for members of the class Peribacteria in the recently recognized Peregrinibacteria bacterial phylum.</title>
        <authorList>
            <person name="Anantharaman K."/>
            <person name="Brown C.T."/>
            <person name="Burstein D."/>
            <person name="Castelle C.J."/>
            <person name="Probst A.J."/>
            <person name="Thomas B.C."/>
            <person name="Williams K.H."/>
            <person name="Banfield J.F."/>
        </authorList>
    </citation>
    <scope>NUCLEOTIDE SEQUENCE [LARGE SCALE GENOMIC DNA]</scope>
    <source>
        <strain evidence="1">RIFOXYD1_FULL_PER-ii_59_16</strain>
    </source>
</reference>
<dbReference type="PROSITE" id="PS51257">
    <property type="entry name" value="PROKAR_LIPOPROTEIN"/>
    <property type="match status" value="1"/>
</dbReference>
<gene>
    <name evidence="1" type="ORF">PeribacterD1_0625</name>
</gene>
<dbReference type="EMBL" id="CP013065">
    <property type="protein sequence ID" value="ALM13304.1"/>
    <property type="molecule type" value="Genomic_DNA"/>
</dbReference>
<dbReference type="AlphaFoldDB" id="A0A0S1SFA3"/>